<feature type="transmembrane region" description="Helical" evidence="1">
    <location>
        <begin position="98"/>
        <end position="119"/>
    </location>
</feature>
<keyword evidence="1" id="KW-0472">Membrane</keyword>
<feature type="transmembrane region" description="Helical" evidence="1">
    <location>
        <begin position="12"/>
        <end position="35"/>
    </location>
</feature>
<sequence>MKNLKKSLKFQIISKTFIYGTVISLITSLIIKVFLAKIDGIADIFAGFIISFFLFVDTTLYIFKNIKKINSFKLNLNLIKDLLIISVFFIILNKFFKLNFVLIAVGITITPISVSLLWISFKHNLNYWAEE</sequence>
<comment type="caution">
    <text evidence="2">The sequence shown here is derived from an EMBL/GenBank/DDBJ whole genome shotgun (WGS) entry which is preliminary data.</text>
</comment>
<evidence type="ECO:0000313" key="3">
    <source>
        <dbReference type="Proteomes" id="UP000322454"/>
    </source>
</evidence>
<feature type="transmembrane region" description="Helical" evidence="1">
    <location>
        <begin position="74"/>
        <end position="92"/>
    </location>
</feature>
<accession>A0A520XES6</accession>
<organism evidence="2 3">
    <name type="scientific">Candidatus Acidulodesulfobacterium acidiphilum</name>
    <dbReference type="NCBI Taxonomy" id="2597224"/>
    <lineage>
        <taxon>Bacteria</taxon>
        <taxon>Deltaproteobacteria</taxon>
        <taxon>Candidatus Acidulodesulfobacterales</taxon>
        <taxon>Candidatus Acidulodesulfobacterium</taxon>
    </lineage>
</organism>
<keyword evidence="1" id="KW-0812">Transmembrane</keyword>
<protein>
    <submittedName>
        <fullName evidence="2">Uncharacterized protein</fullName>
    </submittedName>
</protein>
<name>A0A520XES6_9DELT</name>
<evidence type="ECO:0000313" key="2">
    <source>
        <dbReference type="EMBL" id="RZV39605.1"/>
    </source>
</evidence>
<reference evidence="2 3" key="1">
    <citation type="submission" date="2019-01" db="EMBL/GenBank/DDBJ databases">
        <title>Insights into ecological role of a new deltaproteobacterial order Candidatus Sinidesulfobacterales (Sva0485) by metagenomics and metatranscriptomics.</title>
        <authorList>
            <person name="Tan S."/>
            <person name="Liu J."/>
            <person name="Fang Y."/>
            <person name="Hedlund B."/>
            <person name="Lian Z.-H."/>
            <person name="Huang L.-Y."/>
            <person name="Li J.-T."/>
            <person name="Huang L.-N."/>
            <person name="Li W.-J."/>
            <person name="Jiang H.-C."/>
            <person name="Dong H.-L."/>
            <person name="Shu W.-S."/>
        </authorList>
    </citation>
    <scope>NUCLEOTIDE SEQUENCE [LARGE SCALE GENOMIC DNA]</scope>
    <source>
        <strain evidence="2">AP4</strain>
    </source>
</reference>
<keyword evidence="1" id="KW-1133">Transmembrane helix</keyword>
<dbReference type="EMBL" id="SHMQ01000009">
    <property type="protein sequence ID" value="RZV39605.1"/>
    <property type="molecule type" value="Genomic_DNA"/>
</dbReference>
<feature type="transmembrane region" description="Helical" evidence="1">
    <location>
        <begin position="41"/>
        <end position="62"/>
    </location>
</feature>
<dbReference type="Proteomes" id="UP000322454">
    <property type="component" value="Unassembled WGS sequence"/>
</dbReference>
<proteinExistence type="predicted"/>
<evidence type="ECO:0000256" key="1">
    <source>
        <dbReference type="SAM" id="Phobius"/>
    </source>
</evidence>
<dbReference type="AlphaFoldDB" id="A0A520XES6"/>
<gene>
    <name evidence="2" type="ORF">EVJ48_04500</name>
</gene>